<dbReference type="EMBL" id="JFHD01000017">
    <property type="protein sequence ID" value="KDR28708.1"/>
    <property type="molecule type" value="Genomic_DNA"/>
</dbReference>
<dbReference type="RefSeq" id="WP_241484875.1">
    <property type="nucleotide sequence ID" value="NZ_JFHD01000017.1"/>
</dbReference>
<name>A0A656QL66_9BURK</name>
<keyword evidence="2" id="KW-1133">Transmembrane helix</keyword>
<comment type="caution">
    <text evidence="3">The sequence shown here is derived from an EMBL/GenBank/DDBJ whole genome shotgun (WGS) entry which is preliminary data.</text>
</comment>
<protein>
    <submittedName>
        <fullName evidence="3">Uncharacterized protein</fullName>
    </submittedName>
</protein>
<feature type="transmembrane region" description="Helical" evidence="2">
    <location>
        <begin position="92"/>
        <end position="109"/>
    </location>
</feature>
<keyword evidence="4" id="KW-1185">Reference proteome</keyword>
<feature type="transmembrane region" description="Helical" evidence="2">
    <location>
        <begin position="227"/>
        <end position="250"/>
    </location>
</feature>
<feature type="transmembrane region" description="Helical" evidence="2">
    <location>
        <begin position="62"/>
        <end position="80"/>
    </location>
</feature>
<sequence length="473" mass="51205">MRNKFAVVWIWLCLLPLAFDLRSVETASKAIDVLLTVTSMGAACAMLLIAPRFARRSRMRGFVSALFLLTIFGSVATQWLQGNDAGNYARVVLPFLLMLLGYFVGCRPWDAQRLAQIERAMVWSMIASLVFGGGFGMAMPGGIDTLSIRVVPVTFLCLQGLLLHEIVFAQRIGKLAGLFFLATIVIEILFGTPGLLVGTVLLIAYATWLAAPSLRAFFAAGLRAATILTLLIAMATATATFFPTIGAPWMKRLSLVQDAPPARDPVLIARLAEMKDQVDQTTSSAMSTIVGMGYGHDYRYAPSYLPDLAGDISEQDFYAFKKWSAGRDFWVYQFFAGGVLFGLALPIAILWALWRGSRAYRAWRHSTPDAPWLPVLGRALFVLAALPATSIGGNPLGQRFPGLMFGVALGLVVASYARIAHGIHARAAEAAGRTPQQSAPFYGAPPDMHPQDGPLTEIRPANPPRASGSLPAQ</sequence>
<feature type="transmembrane region" description="Helical" evidence="2">
    <location>
        <begin position="202"/>
        <end position="220"/>
    </location>
</feature>
<feature type="transmembrane region" description="Helical" evidence="2">
    <location>
        <begin position="146"/>
        <end position="163"/>
    </location>
</feature>
<feature type="transmembrane region" description="Helical" evidence="2">
    <location>
        <begin position="30"/>
        <end position="50"/>
    </location>
</feature>
<evidence type="ECO:0000313" key="3">
    <source>
        <dbReference type="EMBL" id="KDR28708.1"/>
    </source>
</evidence>
<evidence type="ECO:0000256" key="1">
    <source>
        <dbReference type="SAM" id="MobiDB-lite"/>
    </source>
</evidence>
<organism evidence="3 4">
    <name type="scientific">Caballeronia zhejiangensis</name>
    <dbReference type="NCBI Taxonomy" id="871203"/>
    <lineage>
        <taxon>Bacteria</taxon>
        <taxon>Pseudomonadati</taxon>
        <taxon>Pseudomonadota</taxon>
        <taxon>Betaproteobacteria</taxon>
        <taxon>Burkholderiales</taxon>
        <taxon>Burkholderiaceae</taxon>
        <taxon>Caballeronia</taxon>
    </lineage>
</organism>
<keyword evidence="2" id="KW-0472">Membrane</keyword>
<evidence type="ECO:0000313" key="4">
    <source>
        <dbReference type="Proteomes" id="UP000027451"/>
    </source>
</evidence>
<feature type="region of interest" description="Disordered" evidence="1">
    <location>
        <begin position="430"/>
        <end position="473"/>
    </location>
</feature>
<reference evidence="3 4" key="1">
    <citation type="submission" date="2014-03" db="EMBL/GenBank/DDBJ databases">
        <title>Draft Genome Sequences of Four Burkholderia Strains.</title>
        <authorList>
            <person name="Liu X.Y."/>
            <person name="Li C.X."/>
            <person name="Xu J.H."/>
        </authorList>
    </citation>
    <scope>NUCLEOTIDE SEQUENCE [LARGE SCALE GENOMIC DNA]</scope>
    <source>
        <strain evidence="3 4">OP-1</strain>
    </source>
</reference>
<proteinExistence type="predicted"/>
<feature type="transmembrane region" description="Helical" evidence="2">
    <location>
        <begin position="330"/>
        <end position="354"/>
    </location>
</feature>
<dbReference type="Proteomes" id="UP000027451">
    <property type="component" value="Unassembled WGS sequence"/>
</dbReference>
<feature type="transmembrane region" description="Helical" evidence="2">
    <location>
        <begin position="121"/>
        <end position="140"/>
    </location>
</feature>
<evidence type="ECO:0000256" key="2">
    <source>
        <dbReference type="SAM" id="Phobius"/>
    </source>
</evidence>
<dbReference type="AlphaFoldDB" id="A0A656QL66"/>
<accession>A0A656QL66</accession>
<feature type="transmembrane region" description="Helical" evidence="2">
    <location>
        <begin position="375"/>
        <end position="393"/>
    </location>
</feature>
<feature type="transmembrane region" description="Helical" evidence="2">
    <location>
        <begin position="399"/>
        <end position="417"/>
    </location>
</feature>
<keyword evidence="2" id="KW-0812">Transmembrane</keyword>
<feature type="transmembrane region" description="Helical" evidence="2">
    <location>
        <begin position="175"/>
        <end position="196"/>
    </location>
</feature>
<gene>
    <name evidence="3" type="ORF">BG60_10465</name>
</gene>